<organism evidence="1">
    <name type="scientific">marine sediment metagenome</name>
    <dbReference type="NCBI Taxonomy" id="412755"/>
    <lineage>
        <taxon>unclassified sequences</taxon>
        <taxon>metagenomes</taxon>
        <taxon>ecological metagenomes</taxon>
    </lineage>
</organism>
<proteinExistence type="predicted"/>
<reference evidence="1" key="1">
    <citation type="journal article" date="2015" name="Nature">
        <title>Complex archaea that bridge the gap between prokaryotes and eukaryotes.</title>
        <authorList>
            <person name="Spang A."/>
            <person name="Saw J.H."/>
            <person name="Jorgensen S.L."/>
            <person name="Zaremba-Niedzwiedzka K."/>
            <person name="Martijn J."/>
            <person name="Lind A.E."/>
            <person name="van Eijk R."/>
            <person name="Schleper C."/>
            <person name="Guy L."/>
            <person name="Ettema T.J."/>
        </authorList>
    </citation>
    <scope>NUCLEOTIDE SEQUENCE</scope>
</reference>
<comment type="caution">
    <text evidence="1">The sequence shown here is derived from an EMBL/GenBank/DDBJ whole genome shotgun (WGS) entry which is preliminary data.</text>
</comment>
<gene>
    <name evidence="1" type="ORF">LCGC14_2433390</name>
</gene>
<evidence type="ECO:0000313" key="1">
    <source>
        <dbReference type="EMBL" id="KKL22641.1"/>
    </source>
</evidence>
<dbReference type="EMBL" id="LAZR01037275">
    <property type="protein sequence ID" value="KKL22641.1"/>
    <property type="molecule type" value="Genomic_DNA"/>
</dbReference>
<sequence length="71" mass="8183">MLYHQQLSRLLNVPLGDVGELLLYTHYDWGTSYVLGYNQRRKNTKLLIIRAETLCQIGIHSMLDQSVCGCE</sequence>
<name>A0A0F9DY63_9ZZZZ</name>
<accession>A0A0F9DY63</accession>
<protein>
    <submittedName>
        <fullName evidence="1">Uncharacterized protein</fullName>
    </submittedName>
</protein>
<dbReference type="AlphaFoldDB" id="A0A0F9DY63"/>